<dbReference type="AlphaFoldDB" id="A0A7W7Y5J1"/>
<evidence type="ECO:0000259" key="6">
    <source>
        <dbReference type="Pfam" id="PF01103"/>
    </source>
</evidence>
<sequence length="866" mass="98883">MIGEILTIAIIGVSDGDRELLERLFPTPMDRQTVESVVEQVDGLRFFRVKEAELEGQHLQLNISRSYPVEDIVLRGNWAFLDSTIFQELSAFPVYDTDTRTIARLEQQVRTFYHLSGYLDVEVNVVPRRQGYTSILQVNIRENSPYVVTDLTYLGHTDIANPPTIIPGTFFEPYRIIRSLERWKLRAIEKGYVNADYFFSYEQNERTFPGFAITAPFKTLLNFFNPRRGISVYYGLYPGEQLDITIEAPDAVDRKGLLDSIRLDQRTAIDDFEIPIIASDTRRYLRRQGFRVEDVYVSGNQDEIFIGIEAHRIHYEEVGIESPYWGKAMEQQLPLYRADEGFDHSGLNRLQGDIRREAANRAVDARTSLREDTPKSATVTVDMRFPRLPLVLSVSDGLDGNNSLQEQAVDSLYELYHHNERSIDDSRYLAQHIQRLYAEKGYLKARAQVQRSVLDRHVAVEVLVDPGPRYRNASVLTFGAESTSRRYVRRVMRYSQMDEYASLSAIEQAQQNIESERIFSYSNYQGIKVGERYYHVVQAEDRGNIFGAVALGYDSFYGPNVQFRVGHGNVMGRGGELTATQRQSARRSISALEYHEDFSFGIPIDTTYTLSRTRAERQSYTSHVDLFSMTIRHFLHESIPLSFSYSHSEYGYRSVSSGLDRGEDYDDGAYHHVGVNVRYNRTDSLVAPTKGFDLQSSYLRSLSQSQRHSDFQTLTLKGSYYLPPWRRGVIALHGEAGQISRDDRLPIPLESRFSLGGANSVRGFEHERVALRSAGGARIGGLAYDRVTAEYRHAFGNIETVLYYDMGNVYPEQLWQDGPSDPYTGVGTGLRYRTPVGPIRLDVAKATTHKTEADSYEIYLTIGYSF</sequence>
<dbReference type="InterPro" id="IPR039910">
    <property type="entry name" value="D15-like"/>
</dbReference>
<organism evidence="8 9">
    <name type="scientific">Desulfurispira natronophila</name>
    <dbReference type="NCBI Taxonomy" id="682562"/>
    <lineage>
        <taxon>Bacteria</taxon>
        <taxon>Pseudomonadati</taxon>
        <taxon>Chrysiogenota</taxon>
        <taxon>Chrysiogenia</taxon>
        <taxon>Chrysiogenales</taxon>
        <taxon>Chrysiogenaceae</taxon>
        <taxon>Desulfurispira</taxon>
    </lineage>
</organism>
<dbReference type="GO" id="GO:0019867">
    <property type="term" value="C:outer membrane"/>
    <property type="evidence" value="ECO:0007669"/>
    <property type="project" value="InterPro"/>
</dbReference>
<accession>A0A7W7Y5J1</accession>
<reference evidence="8 9" key="1">
    <citation type="submission" date="2020-08" db="EMBL/GenBank/DDBJ databases">
        <title>Genomic Encyclopedia of Type Strains, Phase IV (KMG-IV): sequencing the most valuable type-strain genomes for metagenomic binning, comparative biology and taxonomic classification.</title>
        <authorList>
            <person name="Goeker M."/>
        </authorList>
    </citation>
    <scope>NUCLEOTIDE SEQUENCE [LARGE SCALE GENOMIC DNA]</scope>
    <source>
        <strain evidence="8 9">DSM 22071</strain>
    </source>
</reference>
<comment type="caution">
    <text evidence="8">The sequence shown here is derived from an EMBL/GenBank/DDBJ whole genome shotgun (WGS) entry which is preliminary data.</text>
</comment>
<dbReference type="PANTHER" id="PTHR12815">
    <property type="entry name" value="SORTING AND ASSEMBLY MACHINERY SAMM50 PROTEIN FAMILY MEMBER"/>
    <property type="match status" value="1"/>
</dbReference>
<dbReference type="InterPro" id="IPR013686">
    <property type="entry name" value="Polypept-transport_assoc_ShlB"/>
</dbReference>
<evidence type="ECO:0000256" key="3">
    <source>
        <dbReference type="ARBA" id="ARBA00022729"/>
    </source>
</evidence>
<evidence type="ECO:0000256" key="2">
    <source>
        <dbReference type="ARBA" id="ARBA00022692"/>
    </source>
</evidence>
<evidence type="ECO:0000256" key="1">
    <source>
        <dbReference type="ARBA" id="ARBA00004370"/>
    </source>
</evidence>
<dbReference type="Pfam" id="PF01103">
    <property type="entry name" value="Omp85"/>
    <property type="match status" value="1"/>
</dbReference>
<evidence type="ECO:0000259" key="7">
    <source>
        <dbReference type="Pfam" id="PF08479"/>
    </source>
</evidence>
<dbReference type="Gene3D" id="3.10.20.310">
    <property type="entry name" value="membrane protein fhac"/>
    <property type="match status" value="1"/>
</dbReference>
<evidence type="ECO:0000256" key="4">
    <source>
        <dbReference type="ARBA" id="ARBA00023136"/>
    </source>
</evidence>
<dbReference type="Pfam" id="PF08479">
    <property type="entry name" value="POTRA_2"/>
    <property type="match status" value="1"/>
</dbReference>
<gene>
    <name evidence="8" type="ORF">HNR37_001631</name>
</gene>
<evidence type="ECO:0000256" key="5">
    <source>
        <dbReference type="ARBA" id="ARBA00023237"/>
    </source>
</evidence>
<keyword evidence="4" id="KW-0472">Membrane</keyword>
<dbReference type="EMBL" id="JACHID010000009">
    <property type="protein sequence ID" value="MBB5022299.1"/>
    <property type="molecule type" value="Genomic_DNA"/>
</dbReference>
<dbReference type="Gene3D" id="2.40.160.50">
    <property type="entry name" value="membrane protein fhac: a member of the omp85/tpsb transporter family"/>
    <property type="match status" value="1"/>
</dbReference>
<keyword evidence="5" id="KW-0998">Cell outer membrane</keyword>
<dbReference type="Proteomes" id="UP000528322">
    <property type="component" value="Unassembled WGS sequence"/>
</dbReference>
<protein>
    <submittedName>
        <fullName evidence="8">Outer membrane protein assembly factor BamA</fullName>
    </submittedName>
</protein>
<name>A0A7W7Y5J1_9BACT</name>
<keyword evidence="2" id="KW-0812">Transmembrane</keyword>
<feature type="domain" description="Polypeptide-transport-associated ShlB-type" evidence="7">
    <location>
        <begin position="398"/>
        <end position="456"/>
    </location>
</feature>
<proteinExistence type="predicted"/>
<comment type="subcellular location">
    <subcellularLocation>
        <location evidence="1">Membrane</location>
    </subcellularLocation>
</comment>
<feature type="domain" description="Bacterial surface antigen (D15)" evidence="6">
    <location>
        <begin position="569"/>
        <end position="866"/>
    </location>
</feature>
<evidence type="ECO:0000313" key="9">
    <source>
        <dbReference type="Proteomes" id="UP000528322"/>
    </source>
</evidence>
<keyword evidence="3" id="KW-0732">Signal</keyword>
<keyword evidence="9" id="KW-1185">Reference proteome</keyword>
<evidence type="ECO:0000313" key="8">
    <source>
        <dbReference type="EMBL" id="MBB5022299.1"/>
    </source>
</evidence>
<dbReference type="PANTHER" id="PTHR12815:SF47">
    <property type="entry name" value="TRANSLOCATION AND ASSEMBLY MODULE SUBUNIT TAMA"/>
    <property type="match status" value="1"/>
</dbReference>
<dbReference type="RefSeq" id="WP_183732556.1">
    <property type="nucleotide sequence ID" value="NZ_JACHID010000009.1"/>
</dbReference>
<dbReference type="InterPro" id="IPR000184">
    <property type="entry name" value="Bac_surfAg_D15"/>
</dbReference>